<name>A0A7X0VFZ4_9BACL</name>
<dbReference type="RefSeq" id="WP_185144082.1">
    <property type="nucleotide sequence ID" value="NZ_JACJVP010000029.1"/>
</dbReference>
<keyword evidence="2" id="KW-1185">Reference proteome</keyword>
<comment type="caution">
    <text evidence="1">The sequence shown here is derived from an EMBL/GenBank/DDBJ whole genome shotgun (WGS) entry which is preliminary data.</text>
</comment>
<dbReference type="EMBL" id="JACJVP010000029">
    <property type="protein sequence ID" value="MBB6672595.1"/>
    <property type="molecule type" value="Genomic_DNA"/>
</dbReference>
<proteinExistence type="predicted"/>
<sequence length="118" mass="13871">MHQLKPGLTHEDIFKRFTESFHQIAKNILDDVVGEYLPHAESDLDSNVYYRAMDYIAGTFGADSMYGSAGKRFRQHIFEDNKDLIIDQLNQDIQAENEQLRNEVEAWKSAYYRSRHEQ</sequence>
<dbReference type="AlphaFoldDB" id="A0A7X0VFZ4"/>
<evidence type="ECO:0000313" key="1">
    <source>
        <dbReference type="EMBL" id="MBB6672595.1"/>
    </source>
</evidence>
<organism evidence="1 2">
    <name type="scientific">Cohnella nanjingensis</name>
    <dbReference type="NCBI Taxonomy" id="1387779"/>
    <lineage>
        <taxon>Bacteria</taxon>
        <taxon>Bacillati</taxon>
        <taxon>Bacillota</taxon>
        <taxon>Bacilli</taxon>
        <taxon>Bacillales</taxon>
        <taxon>Paenibacillaceae</taxon>
        <taxon>Cohnella</taxon>
    </lineage>
</organism>
<dbReference type="Proteomes" id="UP000547209">
    <property type="component" value="Unassembled WGS sequence"/>
</dbReference>
<gene>
    <name evidence="1" type="ORF">H7C19_18090</name>
</gene>
<reference evidence="1 2" key="1">
    <citation type="submission" date="2020-08" db="EMBL/GenBank/DDBJ databases">
        <title>Cohnella phylogeny.</title>
        <authorList>
            <person name="Dunlap C."/>
        </authorList>
    </citation>
    <scope>NUCLEOTIDE SEQUENCE [LARGE SCALE GENOMIC DNA]</scope>
    <source>
        <strain evidence="1 2">DSM 28246</strain>
    </source>
</reference>
<accession>A0A7X0VFZ4</accession>
<protein>
    <submittedName>
        <fullName evidence="1">Uncharacterized protein</fullName>
    </submittedName>
</protein>
<evidence type="ECO:0000313" key="2">
    <source>
        <dbReference type="Proteomes" id="UP000547209"/>
    </source>
</evidence>